<feature type="transmembrane region" description="Helical" evidence="8">
    <location>
        <begin position="39"/>
        <end position="61"/>
    </location>
</feature>
<feature type="transmembrane region" description="Helical" evidence="8">
    <location>
        <begin position="216"/>
        <end position="239"/>
    </location>
</feature>
<evidence type="ECO:0000313" key="10">
    <source>
        <dbReference type="Proteomes" id="UP000001349"/>
    </source>
</evidence>
<dbReference type="GO" id="GO:0016020">
    <property type="term" value="C:membrane"/>
    <property type="evidence" value="ECO:0007669"/>
    <property type="project" value="UniProtKB-SubCell"/>
</dbReference>
<keyword evidence="4" id="KW-0309">Germination</keyword>
<gene>
    <name evidence="9" type="ordered locus">Ccel_1970</name>
</gene>
<evidence type="ECO:0000256" key="2">
    <source>
        <dbReference type="ARBA" id="ARBA00007998"/>
    </source>
</evidence>
<dbReference type="OrthoDB" id="1675410at2"/>
<feature type="transmembrane region" description="Helical" evidence="8">
    <location>
        <begin position="12"/>
        <end position="33"/>
    </location>
</feature>
<dbReference type="KEGG" id="cce:Ccel_1970"/>
<reference evidence="9 10" key="1">
    <citation type="submission" date="2009-01" db="EMBL/GenBank/DDBJ databases">
        <title>Complete sequence of Clostridium cellulolyticum H10.</title>
        <authorList>
            <consortium name="US DOE Joint Genome Institute"/>
            <person name="Lucas S."/>
            <person name="Copeland A."/>
            <person name="Lapidus A."/>
            <person name="Glavina del Rio T."/>
            <person name="Dalin E."/>
            <person name="Tice H."/>
            <person name="Bruce D."/>
            <person name="Goodwin L."/>
            <person name="Pitluck S."/>
            <person name="Chertkov O."/>
            <person name="Saunders E."/>
            <person name="Brettin T."/>
            <person name="Detter J.C."/>
            <person name="Han C."/>
            <person name="Larimer F."/>
            <person name="Land M."/>
            <person name="Hauser L."/>
            <person name="Kyrpides N."/>
            <person name="Ivanova N."/>
            <person name="Zhou J."/>
            <person name="Richardson P."/>
        </authorList>
    </citation>
    <scope>NUCLEOTIDE SEQUENCE [LARGE SCALE GENOMIC DNA]</scope>
    <source>
        <strain evidence="10">ATCC 35319 / DSM 5812 / JCM 6584 / H10</strain>
    </source>
</reference>
<evidence type="ECO:0000256" key="1">
    <source>
        <dbReference type="ARBA" id="ARBA00004141"/>
    </source>
</evidence>
<keyword evidence="3" id="KW-0813">Transport</keyword>
<comment type="subcellular location">
    <subcellularLocation>
        <location evidence="1">Membrane</location>
        <topology evidence="1">Multi-pass membrane protein</topology>
    </subcellularLocation>
</comment>
<feature type="transmembrane region" description="Helical" evidence="8">
    <location>
        <begin position="145"/>
        <end position="167"/>
    </location>
</feature>
<keyword evidence="5 8" id="KW-0812">Transmembrane</keyword>
<protein>
    <submittedName>
        <fullName evidence="9">Spore germination protein</fullName>
    </submittedName>
</protein>
<keyword evidence="7 8" id="KW-0472">Membrane</keyword>
<feature type="transmembrane region" description="Helical" evidence="8">
    <location>
        <begin position="270"/>
        <end position="294"/>
    </location>
</feature>
<feature type="transmembrane region" description="Helical" evidence="8">
    <location>
        <begin position="119"/>
        <end position="138"/>
    </location>
</feature>
<evidence type="ECO:0000256" key="7">
    <source>
        <dbReference type="ARBA" id="ARBA00023136"/>
    </source>
</evidence>
<sequence>MIKEGKFGTAEAIYLITLVIASKTFYTSIRVMIKTTGTAAWYMTLVSCITSILLFLIISLVMKRFPGKNLAEIFELVTGRFFGKILTLLFSMYFIYYSGSSLREFLEMIKAYNLPYTPPSLIITAFMIVVVVLAYIGLEGIARLAAVSFYPIFTGIVIIIFLAYPYYNVRAIFPIGGYGIAETIRSGFFRSSAYDEIIILAFIINSINGVKTFKKVGIYSIVISGITFSITTLCNIMAFDYTMGSENVSNLFQLARVIFFSRFFQRIESVFLFIWIIASLITVGLAFYIAISCFCKAFRIENHRPLILQFSFLTFMVTLLPEGLIEVSKTNIVFLREYSMTFIYGVPILVLLISVIFGKKGDRQCEKSIR</sequence>
<dbReference type="NCBIfam" id="TIGR00912">
    <property type="entry name" value="2A0309"/>
    <property type="match status" value="1"/>
</dbReference>
<evidence type="ECO:0000256" key="6">
    <source>
        <dbReference type="ARBA" id="ARBA00022989"/>
    </source>
</evidence>
<organism evidence="9 10">
    <name type="scientific">Ruminiclostridium cellulolyticum (strain ATCC 35319 / DSM 5812 / JCM 6584 / H10)</name>
    <name type="common">Clostridium cellulolyticum</name>
    <dbReference type="NCBI Taxonomy" id="394503"/>
    <lineage>
        <taxon>Bacteria</taxon>
        <taxon>Bacillati</taxon>
        <taxon>Bacillota</taxon>
        <taxon>Clostridia</taxon>
        <taxon>Eubacteriales</taxon>
        <taxon>Oscillospiraceae</taxon>
        <taxon>Ruminiclostridium</taxon>
    </lineage>
</organism>
<dbReference type="STRING" id="394503.Ccel_1970"/>
<dbReference type="Proteomes" id="UP000001349">
    <property type="component" value="Chromosome"/>
</dbReference>
<dbReference type="Gene3D" id="1.20.1740.10">
    <property type="entry name" value="Amino acid/polyamine transporter I"/>
    <property type="match status" value="1"/>
</dbReference>
<dbReference type="RefSeq" id="WP_015925422.1">
    <property type="nucleotide sequence ID" value="NC_011898.1"/>
</dbReference>
<evidence type="ECO:0000256" key="3">
    <source>
        <dbReference type="ARBA" id="ARBA00022448"/>
    </source>
</evidence>
<dbReference type="eggNOG" id="COG1457">
    <property type="taxonomic scope" value="Bacteria"/>
</dbReference>
<comment type="similarity">
    <text evidence="2">Belongs to the amino acid-polyamine-organocation (APC) superfamily. Spore germination protein (SGP) (TC 2.A.3.9) family.</text>
</comment>
<dbReference type="InterPro" id="IPR004761">
    <property type="entry name" value="Spore_GerAB"/>
</dbReference>
<proteinExistence type="inferred from homology"/>
<keyword evidence="6 8" id="KW-1133">Transmembrane helix</keyword>
<dbReference type="Pfam" id="PF03845">
    <property type="entry name" value="Spore_permease"/>
    <property type="match status" value="1"/>
</dbReference>
<feature type="transmembrane region" description="Helical" evidence="8">
    <location>
        <begin position="187"/>
        <end position="204"/>
    </location>
</feature>
<evidence type="ECO:0000256" key="8">
    <source>
        <dbReference type="SAM" id="Phobius"/>
    </source>
</evidence>
<dbReference type="AlphaFoldDB" id="B8I3H5"/>
<evidence type="ECO:0000256" key="5">
    <source>
        <dbReference type="ARBA" id="ARBA00022692"/>
    </source>
</evidence>
<accession>B8I3H5</accession>
<name>B8I3H5_RUMCH</name>
<dbReference type="PANTHER" id="PTHR34975">
    <property type="entry name" value="SPORE GERMINATION PROTEIN A2"/>
    <property type="match status" value="1"/>
</dbReference>
<evidence type="ECO:0000256" key="4">
    <source>
        <dbReference type="ARBA" id="ARBA00022544"/>
    </source>
</evidence>
<dbReference type="GO" id="GO:0009847">
    <property type="term" value="P:spore germination"/>
    <property type="evidence" value="ECO:0007669"/>
    <property type="project" value="InterPro"/>
</dbReference>
<dbReference type="EMBL" id="CP001348">
    <property type="protein sequence ID" value="ACL76318.1"/>
    <property type="molecule type" value="Genomic_DNA"/>
</dbReference>
<feature type="transmembrane region" description="Helical" evidence="8">
    <location>
        <begin position="306"/>
        <end position="325"/>
    </location>
</feature>
<dbReference type="HOGENOM" id="CLU_047547_1_0_9"/>
<evidence type="ECO:0000313" key="9">
    <source>
        <dbReference type="EMBL" id="ACL76318.1"/>
    </source>
</evidence>
<dbReference type="PANTHER" id="PTHR34975:SF2">
    <property type="entry name" value="SPORE GERMINATION PROTEIN A2"/>
    <property type="match status" value="1"/>
</dbReference>
<feature type="transmembrane region" description="Helical" evidence="8">
    <location>
        <begin position="337"/>
        <end position="357"/>
    </location>
</feature>
<feature type="transmembrane region" description="Helical" evidence="8">
    <location>
        <begin position="81"/>
        <end position="99"/>
    </location>
</feature>
<keyword evidence="10" id="KW-1185">Reference proteome</keyword>